<dbReference type="Gene3D" id="2.160.20.110">
    <property type="match status" value="2"/>
</dbReference>
<dbReference type="AlphaFoldDB" id="A0A1G6A480"/>
<organism evidence="1 2">
    <name type="scientific">Eubacterium oxidoreducens</name>
    <dbReference type="NCBI Taxonomy" id="1732"/>
    <lineage>
        <taxon>Bacteria</taxon>
        <taxon>Bacillati</taxon>
        <taxon>Bacillota</taxon>
        <taxon>Clostridia</taxon>
        <taxon>Eubacteriales</taxon>
        <taxon>Eubacteriaceae</taxon>
        <taxon>Eubacterium</taxon>
    </lineage>
</organism>
<dbReference type="EMBL" id="FMXR01000004">
    <property type="protein sequence ID" value="SDB03056.1"/>
    <property type="molecule type" value="Genomic_DNA"/>
</dbReference>
<dbReference type="RefSeq" id="WP_090171221.1">
    <property type="nucleotide sequence ID" value="NZ_FMXR01000004.1"/>
</dbReference>
<protein>
    <submittedName>
        <fullName evidence="1">Uncharacterized protein</fullName>
    </submittedName>
</protein>
<reference evidence="1 2" key="1">
    <citation type="submission" date="2016-10" db="EMBL/GenBank/DDBJ databases">
        <authorList>
            <person name="de Groot N.N."/>
        </authorList>
    </citation>
    <scope>NUCLEOTIDE SEQUENCE [LARGE SCALE GENOMIC DNA]</scope>
    <source>
        <strain evidence="1 2">DSM 3217</strain>
    </source>
</reference>
<evidence type="ECO:0000313" key="1">
    <source>
        <dbReference type="EMBL" id="SDB03056.1"/>
    </source>
</evidence>
<accession>A0A1G6A480</accession>
<proteinExistence type="predicted"/>
<keyword evidence="2" id="KW-1185">Reference proteome</keyword>
<evidence type="ECO:0000313" key="2">
    <source>
        <dbReference type="Proteomes" id="UP000199228"/>
    </source>
</evidence>
<dbReference type="Proteomes" id="UP000199228">
    <property type="component" value="Unassembled WGS sequence"/>
</dbReference>
<name>A0A1G6A480_EUBOX</name>
<gene>
    <name evidence="1" type="ORF">SAMN02910417_00226</name>
</gene>
<dbReference type="OrthoDB" id="6372180at2"/>
<sequence>MEKKIRVTTLFLVILLAIIALYHPNTVKAAEVIDGFHGGSGTKDNPYQIATVEEFEILRGNLNVDDGYDHTDFYDTYFVLTKDIAYDSSKQISAPQLGLTKCKIDGKGHTVSGITSNGKSLFNRVNETEITNIKFKNCNLKNTPLLAKDIFDGKLSNITFSNSKVSFNNQNKKDFSDESNFGSKLHYGGLVNWVYGTKTEKVNVNINMTIKGTGVYGMLYGNFRGNATGIKTAGTLKAAILYVKKNQAVSCIGGMFGNIEGTVKNSVNNAKITVSLPNKKVGCSIAGISGSGSYPLEGKKTGCRYYKCKNQGAIKVTTKWKNKERLFVNVAGITAGFTDGDIQSCSNSGNITAPFSEGIAGITNTANGTITKCSNSGKITGVDTKRVSGIVNWAYKNVKSCTNSRAIKNSASVIHYDGDSNAAGIVNYVDSKYRNVTIRDCKNKAKVTAVNKRYHASSAAGIVNHIGQTNKYHSTVSKCSNSGTISGDGKSSGIVDSSGNWQVKKGKNVIKSCTNTGKIYIRGGEEKPGICSYAVNTTIKGCKNRGKIIEK</sequence>